<proteinExistence type="predicted"/>
<dbReference type="EMBL" id="MU152241">
    <property type="protein sequence ID" value="KAF9440824.1"/>
    <property type="molecule type" value="Genomic_DNA"/>
</dbReference>
<feature type="non-terminal residue" evidence="2">
    <location>
        <position position="249"/>
    </location>
</feature>
<evidence type="ECO:0000256" key="1">
    <source>
        <dbReference type="SAM" id="MobiDB-lite"/>
    </source>
</evidence>
<sequence length="249" mass="28997">MPLRSDQLELIRSFKEDCIKAQLQHTNLKLIWWVNKNVIPKFTSQFHVPNSTEHHKIYNWFKNNCQLKRAKDRDISMWRSISPNESSDGEVELGDQEKDDGTAPHSHLPGLRALVVEDHKDAIMSKIQTKSMDPLSDSHFFSKWNITLTKFIKNLAPDELLTPTREDVLKWQSHLPAQASNSLWNLLGWKHKQFRDTIMFLSVAIHDPSNMVKVKHNIEDHMDESQDFIDMYDLHCADEMAKLAEGFLP</sequence>
<gene>
    <name evidence="2" type="ORF">P691DRAFT_781297</name>
</gene>
<dbReference type="AlphaFoldDB" id="A0A9P5WXG1"/>
<dbReference type="OrthoDB" id="3128446at2759"/>
<feature type="region of interest" description="Disordered" evidence="1">
    <location>
        <begin position="80"/>
        <end position="107"/>
    </location>
</feature>
<keyword evidence="3" id="KW-1185">Reference proteome</keyword>
<evidence type="ECO:0000313" key="3">
    <source>
        <dbReference type="Proteomes" id="UP000807342"/>
    </source>
</evidence>
<reference evidence="2" key="1">
    <citation type="submission" date="2020-11" db="EMBL/GenBank/DDBJ databases">
        <authorList>
            <consortium name="DOE Joint Genome Institute"/>
            <person name="Ahrendt S."/>
            <person name="Riley R."/>
            <person name="Andreopoulos W."/>
            <person name="Labutti K."/>
            <person name="Pangilinan J."/>
            <person name="Ruiz-Duenas F.J."/>
            <person name="Barrasa J.M."/>
            <person name="Sanchez-Garcia M."/>
            <person name="Camarero S."/>
            <person name="Miyauchi S."/>
            <person name="Serrano A."/>
            <person name="Linde D."/>
            <person name="Babiker R."/>
            <person name="Drula E."/>
            <person name="Ayuso-Fernandez I."/>
            <person name="Pacheco R."/>
            <person name="Padilla G."/>
            <person name="Ferreira P."/>
            <person name="Barriuso J."/>
            <person name="Kellner H."/>
            <person name="Castanera R."/>
            <person name="Alfaro M."/>
            <person name="Ramirez L."/>
            <person name="Pisabarro A.G."/>
            <person name="Kuo A."/>
            <person name="Tritt A."/>
            <person name="Lipzen A."/>
            <person name="He G."/>
            <person name="Yan M."/>
            <person name="Ng V."/>
            <person name="Cullen D."/>
            <person name="Martin F."/>
            <person name="Rosso M.-N."/>
            <person name="Henrissat B."/>
            <person name="Hibbett D."/>
            <person name="Martinez A.T."/>
            <person name="Grigoriev I.V."/>
        </authorList>
    </citation>
    <scope>NUCLEOTIDE SEQUENCE</scope>
    <source>
        <strain evidence="2">MF-IS2</strain>
    </source>
</reference>
<dbReference type="Proteomes" id="UP000807342">
    <property type="component" value="Unassembled WGS sequence"/>
</dbReference>
<comment type="caution">
    <text evidence="2">The sequence shown here is derived from an EMBL/GenBank/DDBJ whole genome shotgun (WGS) entry which is preliminary data.</text>
</comment>
<accession>A0A9P5WXG1</accession>
<protein>
    <submittedName>
        <fullName evidence="2">Uncharacterized protein</fullName>
    </submittedName>
</protein>
<organism evidence="2 3">
    <name type="scientific">Macrolepiota fuliginosa MF-IS2</name>
    <dbReference type="NCBI Taxonomy" id="1400762"/>
    <lineage>
        <taxon>Eukaryota</taxon>
        <taxon>Fungi</taxon>
        <taxon>Dikarya</taxon>
        <taxon>Basidiomycota</taxon>
        <taxon>Agaricomycotina</taxon>
        <taxon>Agaricomycetes</taxon>
        <taxon>Agaricomycetidae</taxon>
        <taxon>Agaricales</taxon>
        <taxon>Agaricineae</taxon>
        <taxon>Agaricaceae</taxon>
        <taxon>Macrolepiota</taxon>
    </lineage>
</organism>
<evidence type="ECO:0000313" key="2">
    <source>
        <dbReference type="EMBL" id="KAF9440824.1"/>
    </source>
</evidence>
<name>A0A9P5WXG1_9AGAR</name>